<dbReference type="InterPro" id="IPR023546">
    <property type="entry name" value="MGMT"/>
</dbReference>
<dbReference type="GO" id="GO:0032259">
    <property type="term" value="P:methylation"/>
    <property type="evidence" value="ECO:0007669"/>
    <property type="project" value="UniProtKB-KW"/>
</dbReference>
<dbReference type="InterPro" id="IPR036631">
    <property type="entry name" value="MGMT_N_sf"/>
</dbReference>
<comment type="miscellaneous">
    <text evidence="9">This enzyme catalyzes only one turnover and therefore is not strictly catalytic. According to one definition, an enzyme is a biocatalyst that acts repeatedly and over many reaction cycles.</text>
</comment>
<keyword evidence="5 9" id="KW-0808">Transferase</keyword>
<dbReference type="EC" id="2.1.1.63" evidence="9"/>
<evidence type="ECO:0000256" key="5">
    <source>
        <dbReference type="ARBA" id="ARBA00022679"/>
    </source>
</evidence>
<evidence type="ECO:0000256" key="1">
    <source>
        <dbReference type="ARBA" id="ARBA00001286"/>
    </source>
</evidence>
<dbReference type="FunFam" id="1.10.10.10:FF:000214">
    <property type="entry name" value="Methylated-DNA--protein-cysteine methyltransferase"/>
    <property type="match status" value="1"/>
</dbReference>
<evidence type="ECO:0000313" key="13">
    <source>
        <dbReference type="Proteomes" id="UP000185596"/>
    </source>
</evidence>
<dbReference type="RefSeq" id="WP_075130431.1">
    <property type="nucleotide sequence ID" value="NZ_MSIE01000132.1"/>
</dbReference>
<keyword evidence="13" id="KW-1185">Reference proteome</keyword>
<dbReference type="GO" id="GO:0005737">
    <property type="term" value="C:cytoplasm"/>
    <property type="evidence" value="ECO:0007669"/>
    <property type="project" value="UniProtKB-SubCell"/>
</dbReference>
<dbReference type="SUPFAM" id="SSF53155">
    <property type="entry name" value="Methylated DNA-protein cysteine methyltransferase domain"/>
    <property type="match status" value="1"/>
</dbReference>
<dbReference type="AlphaFoldDB" id="A0A1Q8BUL6"/>
<evidence type="ECO:0000259" key="11">
    <source>
        <dbReference type="Pfam" id="PF02870"/>
    </source>
</evidence>
<comment type="function">
    <text evidence="9">Involved in the cellular defense against the biological effects of O6-methylguanine (O6-MeG) and O4-methylthymine (O4-MeT) in DNA. Repairs the methylated nucleobase in DNA by stoichiometrically transferring the methyl group to a cysteine residue in the enzyme. This is a suicide reaction: the enzyme is irreversibly inactivated.</text>
</comment>
<sequence length="168" mass="18144">MRGDMYTVIDSPVGPVTLVGTEAGLTGLYLTDQHFPAGEVAGAERDDAPFAQVVEELDAYFAGTLTEFTVPLAPRGTPFRQQVWAALRDVPYGETTTYGELAQRLGRPTAARAVGHANGHNPISIIVPCHRVIGAAGALTGYAWGLPRKRFLLELERTRRDRGALTLL</sequence>
<name>A0A1Q8BUL6_9PSEU</name>
<dbReference type="NCBIfam" id="TIGR00589">
    <property type="entry name" value="ogt"/>
    <property type="match status" value="1"/>
</dbReference>
<feature type="domain" description="Methylated-DNA-[protein]-cysteine S-methyltransferase DNA binding" evidence="10">
    <location>
        <begin position="78"/>
        <end position="157"/>
    </location>
</feature>
<dbReference type="GO" id="GO:0006307">
    <property type="term" value="P:DNA alkylation repair"/>
    <property type="evidence" value="ECO:0007669"/>
    <property type="project" value="UniProtKB-UniRule"/>
</dbReference>
<reference evidence="12 13" key="1">
    <citation type="submission" date="2016-12" db="EMBL/GenBank/DDBJ databases">
        <title>The draft genome sequence of Actinophytocola sp. 11-183.</title>
        <authorList>
            <person name="Wang W."/>
            <person name="Yuan L."/>
        </authorList>
    </citation>
    <scope>NUCLEOTIDE SEQUENCE [LARGE SCALE GENOMIC DNA]</scope>
    <source>
        <strain evidence="12 13">11-183</strain>
    </source>
</reference>
<protein>
    <recommendedName>
        <fullName evidence="9">Methylated-DNA--protein-cysteine methyltransferase</fullName>
        <ecNumber evidence="9">2.1.1.63</ecNumber>
    </recommendedName>
    <alternativeName>
        <fullName evidence="9">6-O-methylguanine-DNA methyltransferase</fullName>
        <shortName evidence="9">MGMT</shortName>
    </alternativeName>
    <alternativeName>
        <fullName evidence="9">O-6-methylguanine-DNA-alkyltransferase</fullName>
    </alternativeName>
</protein>
<dbReference type="Pfam" id="PF01035">
    <property type="entry name" value="DNA_binding_1"/>
    <property type="match status" value="1"/>
</dbReference>
<evidence type="ECO:0000256" key="9">
    <source>
        <dbReference type="HAMAP-Rule" id="MF_00772"/>
    </source>
</evidence>
<dbReference type="Proteomes" id="UP000185596">
    <property type="component" value="Unassembled WGS sequence"/>
</dbReference>
<dbReference type="SUPFAM" id="SSF46767">
    <property type="entry name" value="Methylated DNA-protein cysteine methyltransferase, C-terminal domain"/>
    <property type="match status" value="1"/>
</dbReference>
<dbReference type="PROSITE" id="PS00374">
    <property type="entry name" value="MGMT"/>
    <property type="match status" value="1"/>
</dbReference>
<dbReference type="HAMAP" id="MF_00772">
    <property type="entry name" value="OGT"/>
    <property type="match status" value="1"/>
</dbReference>
<evidence type="ECO:0000256" key="8">
    <source>
        <dbReference type="ARBA" id="ARBA00049348"/>
    </source>
</evidence>
<dbReference type="PANTHER" id="PTHR10815">
    <property type="entry name" value="METHYLATED-DNA--PROTEIN-CYSTEINE METHYLTRANSFERASE"/>
    <property type="match status" value="1"/>
</dbReference>
<keyword evidence="7 9" id="KW-0234">DNA repair</keyword>
<organism evidence="12 13">
    <name type="scientific">Actinophytocola xanthii</name>
    <dbReference type="NCBI Taxonomy" id="1912961"/>
    <lineage>
        <taxon>Bacteria</taxon>
        <taxon>Bacillati</taxon>
        <taxon>Actinomycetota</taxon>
        <taxon>Actinomycetes</taxon>
        <taxon>Pseudonocardiales</taxon>
        <taxon>Pseudonocardiaceae</taxon>
    </lineage>
</organism>
<keyword evidence="3 9" id="KW-0963">Cytoplasm</keyword>
<accession>A0A1Q8BUL6</accession>
<dbReference type="InterPro" id="IPR014048">
    <property type="entry name" value="MethylDNA_cys_MeTrfase_DNA-bd"/>
</dbReference>
<dbReference type="CDD" id="cd06445">
    <property type="entry name" value="ATase"/>
    <property type="match status" value="1"/>
</dbReference>
<keyword evidence="6 9" id="KW-0227">DNA damage</keyword>
<dbReference type="GO" id="GO:0003908">
    <property type="term" value="F:methylated-DNA-[protein]-cysteine S-methyltransferase activity"/>
    <property type="evidence" value="ECO:0007669"/>
    <property type="project" value="UniProtKB-UniRule"/>
</dbReference>
<evidence type="ECO:0000256" key="3">
    <source>
        <dbReference type="ARBA" id="ARBA00022490"/>
    </source>
</evidence>
<comment type="catalytic activity">
    <reaction evidence="1 9">
        <text>a 4-O-methyl-thymidine in DNA + L-cysteinyl-[protein] = a thymidine in DNA + S-methyl-L-cysteinyl-[protein]</text>
        <dbReference type="Rhea" id="RHEA:53428"/>
        <dbReference type="Rhea" id="RHEA-COMP:10131"/>
        <dbReference type="Rhea" id="RHEA-COMP:10132"/>
        <dbReference type="Rhea" id="RHEA-COMP:13555"/>
        <dbReference type="Rhea" id="RHEA-COMP:13556"/>
        <dbReference type="ChEBI" id="CHEBI:29950"/>
        <dbReference type="ChEBI" id="CHEBI:82612"/>
        <dbReference type="ChEBI" id="CHEBI:137386"/>
        <dbReference type="ChEBI" id="CHEBI:137387"/>
        <dbReference type="EC" id="2.1.1.63"/>
    </reaction>
</comment>
<evidence type="ECO:0000256" key="6">
    <source>
        <dbReference type="ARBA" id="ARBA00022763"/>
    </source>
</evidence>
<evidence type="ECO:0000256" key="7">
    <source>
        <dbReference type="ARBA" id="ARBA00023204"/>
    </source>
</evidence>
<dbReference type="EMBL" id="MSIE01000132">
    <property type="protein sequence ID" value="OLF05805.1"/>
    <property type="molecule type" value="Genomic_DNA"/>
</dbReference>
<dbReference type="PANTHER" id="PTHR10815:SF5">
    <property type="entry name" value="METHYLATED-DNA--PROTEIN-CYSTEINE METHYLTRANSFERASE"/>
    <property type="match status" value="1"/>
</dbReference>
<keyword evidence="4 9" id="KW-0489">Methyltransferase</keyword>
<evidence type="ECO:0000256" key="4">
    <source>
        <dbReference type="ARBA" id="ARBA00022603"/>
    </source>
</evidence>
<proteinExistence type="inferred from homology"/>
<feature type="active site" description="Nucleophile; methyl group acceptor" evidence="9">
    <location>
        <position position="129"/>
    </location>
</feature>
<dbReference type="Gene3D" id="1.10.10.10">
    <property type="entry name" value="Winged helix-like DNA-binding domain superfamily/Winged helix DNA-binding domain"/>
    <property type="match status" value="1"/>
</dbReference>
<dbReference type="InterPro" id="IPR008332">
    <property type="entry name" value="MethylG_MeTrfase_N"/>
</dbReference>
<evidence type="ECO:0000313" key="12">
    <source>
        <dbReference type="EMBL" id="OLF05805.1"/>
    </source>
</evidence>
<comment type="subcellular location">
    <subcellularLocation>
        <location evidence="9">Cytoplasm</location>
    </subcellularLocation>
</comment>
<comment type="catalytic activity">
    <reaction evidence="8 9">
        <text>a 6-O-methyl-2'-deoxyguanosine in DNA + L-cysteinyl-[protein] = S-methyl-L-cysteinyl-[protein] + a 2'-deoxyguanosine in DNA</text>
        <dbReference type="Rhea" id="RHEA:24000"/>
        <dbReference type="Rhea" id="RHEA-COMP:10131"/>
        <dbReference type="Rhea" id="RHEA-COMP:10132"/>
        <dbReference type="Rhea" id="RHEA-COMP:11367"/>
        <dbReference type="Rhea" id="RHEA-COMP:11368"/>
        <dbReference type="ChEBI" id="CHEBI:29950"/>
        <dbReference type="ChEBI" id="CHEBI:82612"/>
        <dbReference type="ChEBI" id="CHEBI:85445"/>
        <dbReference type="ChEBI" id="CHEBI:85448"/>
        <dbReference type="EC" id="2.1.1.63"/>
    </reaction>
</comment>
<comment type="similarity">
    <text evidence="2 9">Belongs to the MGMT family.</text>
</comment>
<dbReference type="Gene3D" id="3.30.160.70">
    <property type="entry name" value="Methylated DNA-protein cysteine methyltransferase domain"/>
    <property type="match status" value="1"/>
</dbReference>
<dbReference type="InterPro" id="IPR036217">
    <property type="entry name" value="MethylDNA_cys_MeTrfase_DNAb"/>
</dbReference>
<evidence type="ECO:0000259" key="10">
    <source>
        <dbReference type="Pfam" id="PF01035"/>
    </source>
</evidence>
<dbReference type="OrthoDB" id="9802228at2"/>
<dbReference type="STRING" id="1912961.BU204_36885"/>
<evidence type="ECO:0000256" key="2">
    <source>
        <dbReference type="ARBA" id="ARBA00008711"/>
    </source>
</evidence>
<feature type="domain" description="Methylguanine DNA methyltransferase ribonuclease-like" evidence="11">
    <location>
        <begin position="6"/>
        <end position="74"/>
    </location>
</feature>
<gene>
    <name evidence="12" type="ORF">BU204_36885</name>
</gene>
<comment type="caution">
    <text evidence="12">The sequence shown here is derived from an EMBL/GenBank/DDBJ whole genome shotgun (WGS) entry which is preliminary data.</text>
</comment>
<dbReference type="InterPro" id="IPR036388">
    <property type="entry name" value="WH-like_DNA-bd_sf"/>
</dbReference>
<dbReference type="Pfam" id="PF02870">
    <property type="entry name" value="Methyltransf_1N"/>
    <property type="match status" value="1"/>
</dbReference>
<dbReference type="InterPro" id="IPR001497">
    <property type="entry name" value="MethylDNA_cys_MeTrfase_AS"/>
</dbReference>